<dbReference type="EMBL" id="JBHSDS010000017">
    <property type="protein sequence ID" value="MFC4360555.1"/>
    <property type="molecule type" value="Genomic_DNA"/>
</dbReference>
<reference evidence="1 2" key="1">
    <citation type="journal article" date="2019" name="Int. J. Syst. Evol. Microbiol.">
        <title>The Global Catalogue of Microorganisms (GCM) 10K type strain sequencing project: providing services to taxonomists for standard genome sequencing and annotation.</title>
        <authorList>
            <consortium name="The Broad Institute Genomics Platform"/>
            <consortium name="The Broad Institute Genome Sequencing Center for Infectious Disease"/>
            <person name="Wu L."/>
            <person name="Ma J."/>
        </authorList>
    </citation>
    <scope>NUCLEOTIDE SEQUENCE [LARGE SCALE GENOMIC DNA]</scope>
    <source>
        <strain evidence="1 2">CGMCC 1.12553</strain>
    </source>
</reference>
<accession>A0ABD5PIA7</accession>
<dbReference type="InterPro" id="IPR014710">
    <property type="entry name" value="RmlC-like_jellyroll"/>
</dbReference>
<dbReference type="InterPro" id="IPR011051">
    <property type="entry name" value="RmlC_Cupin_sf"/>
</dbReference>
<dbReference type="RefSeq" id="WP_267620845.1">
    <property type="nucleotide sequence ID" value="NZ_JAODIW010000005.1"/>
</dbReference>
<dbReference type="SUPFAM" id="SSF51182">
    <property type="entry name" value="RmlC-like cupins"/>
    <property type="match status" value="1"/>
</dbReference>
<dbReference type="Gene3D" id="2.60.120.10">
    <property type="entry name" value="Jelly Rolls"/>
    <property type="match status" value="1"/>
</dbReference>
<comment type="caution">
    <text evidence="1">The sequence shown here is derived from an EMBL/GenBank/DDBJ whole genome shotgun (WGS) entry which is preliminary data.</text>
</comment>
<gene>
    <name evidence="1" type="ORF">ACFO0N_21625</name>
</gene>
<evidence type="ECO:0000313" key="1">
    <source>
        <dbReference type="EMBL" id="MFC4360555.1"/>
    </source>
</evidence>
<organism evidence="1 2">
    <name type="scientific">Halobium salinum</name>
    <dbReference type="NCBI Taxonomy" id="1364940"/>
    <lineage>
        <taxon>Archaea</taxon>
        <taxon>Methanobacteriati</taxon>
        <taxon>Methanobacteriota</taxon>
        <taxon>Stenosarchaea group</taxon>
        <taxon>Halobacteria</taxon>
        <taxon>Halobacteriales</taxon>
        <taxon>Haloferacaceae</taxon>
        <taxon>Halobium</taxon>
    </lineage>
</organism>
<sequence>MTDEFAIVDPDDVEDERFQTCETTVRKLTAPLDATELRANQVLVDPGEVTTPHTHEGQEELFVAMTAGEIEIEGDLHAVPAGGVVRVGPDVVRNLCNRTGESTHVWLALGAPPVGSVEDFGAYVVPDEED</sequence>
<evidence type="ECO:0000313" key="2">
    <source>
        <dbReference type="Proteomes" id="UP001595921"/>
    </source>
</evidence>
<keyword evidence="2" id="KW-1185">Reference proteome</keyword>
<dbReference type="AlphaFoldDB" id="A0ABD5PIA7"/>
<protein>
    <recommendedName>
        <fullName evidence="3">Cupin domain-containing protein</fullName>
    </recommendedName>
</protein>
<proteinExistence type="predicted"/>
<dbReference type="Proteomes" id="UP001595921">
    <property type="component" value="Unassembled WGS sequence"/>
</dbReference>
<name>A0ABD5PIA7_9EURY</name>
<evidence type="ECO:0008006" key="3">
    <source>
        <dbReference type="Google" id="ProtNLM"/>
    </source>
</evidence>